<keyword evidence="2" id="KW-1185">Reference proteome</keyword>
<protein>
    <submittedName>
        <fullName evidence="1">Uncharacterized protein</fullName>
    </submittedName>
</protein>
<accession>A0A1L7N166</accession>
<evidence type="ECO:0000313" key="1">
    <source>
        <dbReference type="EMBL" id="BAW19222.1"/>
    </source>
</evidence>
<dbReference type="KEGG" id="vg:40074643"/>
<name>A0A1L7N166_9CAUD</name>
<evidence type="ECO:0000313" key="2">
    <source>
        <dbReference type="Proteomes" id="UP000222831"/>
    </source>
</evidence>
<dbReference type="Proteomes" id="UP000222831">
    <property type="component" value="Segment"/>
</dbReference>
<dbReference type="GeneID" id="40074643"/>
<reference evidence="1 2" key="1">
    <citation type="submission" date="2016-12" db="EMBL/GenBank/DDBJ databases">
        <title>Characterization of two jumbo phages RP12 and RP31 infecting the phytopathogen Ralstonia solanacearum.</title>
        <authorList>
            <person name="Kawasaki T."/>
            <person name="Yoshikawa G."/>
            <person name="Ogata H."/>
            <person name="Yamada T."/>
        </authorList>
    </citation>
    <scope>NUCLEOTIDE SEQUENCE [LARGE SCALE GENOMIC DNA]</scope>
    <source>
        <strain evidence="1 2">RP12</strain>
    </source>
</reference>
<proteinExistence type="predicted"/>
<sequence length="444" mass="48621">MSLKLLIVEDEPELEITNVPLSCEDKASEAEEADMELPGEFLLQDDLDVLDDAALALESIGSRIACEGISLSTARELDKLSPGFLKKAGGHAVFTHRPSLEGLAEAGTAVKDRLIAMIQQIRKFVGDLFKRFAEWMKAKFAKPEALDIGQDIKDFLAERRNLSGMQYISSLPENPEEAAAEVARFMDGDTKEFAAGLANQFDGLTRRAKAIEKMMDDNPTHFRLAKGIVTVEDIFSDSANKSISEALQKAQAVAQMAMQARNGEQFMIALGKIDEATQMLDEFEKGMVINDQASDEYGDDKGVSLDKLFQNVAKAVDDFSRVSIKNQIDTLTGVVGSVVQLSEGTKIEEVLEMIPDDVPEEKRNSYAQKIIALYRRIAAVGKDILRLWKVRADAVLSINAVGNALLDLVTSFIKAVAESGSGLEQTQKDQLAKALRGKGLVVEF</sequence>
<dbReference type="EMBL" id="AP017924">
    <property type="protein sequence ID" value="BAW19222.1"/>
    <property type="molecule type" value="Genomic_DNA"/>
</dbReference>
<dbReference type="RefSeq" id="YP_009598941.1">
    <property type="nucleotide sequence ID" value="NC_041911.1"/>
</dbReference>
<organism evidence="1 2">
    <name type="scientific">Ralstonia phage RP12</name>
    <dbReference type="NCBI Taxonomy" id="1923889"/>
    <lineage>
        <taxon>Viruses</taxon>
        <taxon>Duplodnaviria</taxon>
        <taxon>Heunggongvirae</taxon>
        <taxon>Uroviricota</taxon>
        <taxon>Caudoviricetes</taxon>
        <taxon>Chimalliviridae</taxon>
        <taxon>Ripduovirus</taxon>
        <taxon>Ripduovirus RP12</taxon>
    </lineage>
</organism>